<dbReference type="RefSeq" id="XP_035675459.1">
    <property type="nucleotide sequence ID" value="XM_035819566.1"/>
</dbReference>
<feature type="region of interest" description="Disordered" evidence="1">
    <location>
        <begin position="135"/>
        <end position="184"/>
    </location>
</feature>
<evidence type="ECO:0000313" key="4">
    <source>
        <dbReference type="RefSeq" id="XP_035675459.1"/>
    </source>
</evidence>
<reference evidence="3" key="1">
    <citation type="journal article" date="2020" name="Nat. Ecol. Evol.">
        <title>Deeply conserved synteny resolves early events in vertebrate evolution.</title>
        <authorList>
            <person name="Simakov O."/>
            <person name="Marletaz F."/>
            <person name="Yue J.X."/>
            <person name="O'Connell B."/>
            <person name="Jenkins J."/>
            <person name="Brandt A."/>
            <person name="Calef R."/>
            <person name="Tung C.H."/>
            <person name="Huang T.K."/>
            <person name="Schmutz J."/>
            <person name="Satoh N."/>
            <person name="Yu J.K."/>
            <person name="Putnam N.H."/>
            <person name="Green R.E."/>
            <person name="Rokhsar D.S."/>
        </authorList>
    </citation>
    <scope>NUCLEOTIDE SEQUENCE [LARGE SCALE GENOMIC DNA]</scope>
    <source>
        <strain evidence="3">S238N-H82</strain>
    </source>
</reference>
<dbReference type="Pfam" id="PF12560">
    <property type="entry name" value="RAG1_imp_bd"/>
    <property type="match status" value="1"/>
</dbReference>
<dbReference type="InterPro" id="IPR035714">
    <property type="entry name" value="RAG1_imp-bd"/>
</dbReference>
<feature type="compositionally biased region" description="Basic and acidic residues" evidence="1">
    <location>
        <begin position="434"/>
        <end position="450"/>
    </location>
</feature>
<feature type="compositionally biased region" description="Polar residues" evidence="1">
    <location>
        <begin position="103"/>
        <end position="115"/>
    </location>
</feature>
<feature type="compositionally biased region" description="Polar residues" evidence="1">
    <location>
        <begin position="142"/>
        <end position="153"/>
    </location>
</feature>
<dbReference type="GeneID" id="118415185"/>
<feature type="region of interest" description="Disordered" evidence="1">
    <location>
        <begin position="54"/>
        <end position="115"/>
    </location>
</feature>
<feature type="compositionally biased region" description="Low complexity" evidence="1">
    <location>
        <begin position="199"/>
        <end position="217"/>
    </location>
</feature>
<evidence type="ECO:0000259" key="2">
    <source>
        <dbReference type="Pfam" id="PF12560"/>
    </source>
</evidence>
<dbReference type="KEGG" id="bfo:118415185"/>
<sequence>METTLALLPRMHMEELQSELNRRNIVVKLAGKHQRRRGDLEHVLREVMTREYEVEGDEGMDTSSTFEHSGSNTISTFEHGRSNTSSAFQLMTRDNEAEESEGMDTSSTSSTFEHCCSNTSSAFEHGSWLKELGPSRQALSRPDNNQASSQNLPDLSEPTEKDETSSRQAADISKTLSTHTYPVQVQVKKEPITLSNRLSQSNSASSQPNSATSQPNSATSQPNSATSQPNSATSQNFIVKIKTESGLEEETEDEQLQDLRSEFCPSFPRQLSQELDKVNITLKEEEARLDVPSSKEPLKDDQRMSADPVILDHIKNISKLCRICGQAVLTKRDKISMLRGHSCREYAGKIHEVWGVDVTKDRSYIHPPRFCHRCRTKMYRPPKLSRAKVVPWYDHDAFESNSCAHCEKIAYLSKGGRPVKKKSTGRPRAQVKQEQQRKTTAKLEEDPLDA</sequence>
<feature type="region of interest" description="Disordered" evidence="1">
    <location>
        <begin position="196"/>
        <end position="236"/>
    </location>
</feature>
<proteinExistence type="predicted"/>
<feature type="domain" description="RAG1 importin-binding" evidence="2">
    <location>
        <begin position="260"/>
        <end position="435"/>
    </location>
</feature>
<reference evidence="4" key="2">
    <citation type="submission" date="2025-08" db="UniProtKB">
        <authorList>
            <consortium name="RefSeq"/>
        </authorList>
    </citation>
    <scope>IDENTIFICATION</scope>
    <source>
        <strain evidence="4">S238N-H82</strain>
        <tissue evidence="4">Testes</tissue>
    </source>
</reference>
<dbReference type="OrthoDB" id="6270329at2759"/>
<feature type="compositionally biased region" description="Polar residues" evidence="1">
    <location>
        <begin position="218"/>
        <end position="236"/>
    </location>
</feature>
<dbReference type="AlphaFoldDB" id="A0A9J7L3E7"/>
<accession>A0A9J7L3E7</accession>
<organism evidence="3 4">
    <name type="scientific">Branchiostoma floridae</name>
    <name type="common">Florida lancelet</name>
    <name type="synonym">Amphioxus</name>
    <dbReference type="NCBI Taxonomy" id="7739"/>
    <lineage>
        <taxon>Eukaryota</taxon>
        <taxon>Metazoa</taxon>
        <taxon>Chordata</taxon>
        <taxon>Cephalochordata</taxon>
        <taxon>Leptocardii</taxon>
        <taxon>Amphioxiformes</taxon>
        <taxon>Branchiostomatidae</taxon>
        <taxon>Branchiostoma</taxon>
    </lineage>
</organism>
<feature type="region of interest" description="Disordered" evidence="1">
    <location>
        <begin position="416"/>
        <end position="450"/>
    </location>
</feature>
<protein>
    <submittedName>
        <fullName evidence="4">Uncharacterized protein LOC118415185</fullName>
    </submittedName>
</protein>
<gene>
    <name evidence="4" type="primary">LOC118415185</name>
</gene>
<name>A0A9J7L3E7_BRAFL</name>
<feature type="compositionally biased region" description="Polar residues" evidence="1">
    <location>
        <begin position="61"/>
        <end position="89"/>
    </location>
</feature>
<feature type="compositionally biased region" description="Polar residues" evidence="1">
    <location>
        <begin position="174"/>
        <end position="183"/>
    </location>
</feature>
<evidence type="ECO:0000256" key="1">
    <source>
        <dbReference type="SAM" id="MobiDB-lite"/>
    </source>
</evidence>
<evidence type="ECO:0000313" key="3">
    <source>
        <dbReference type="Proteomes" id="UP000001554"/>
    </source>
</evidence>
<keyword evidence="3" id="KW-1185">Reference proteome</keyword>
<dbReference type="Proteomes" id="UP000001554">
    <property type="component" value="Chromosome 5"/>
</dbReference>